<reference evidence="1 2" key="1">
    <citation type="journal article" date="2024" name="G3 (Bethesda)">
        <title>Genome assembly of Hibiscus sabdariffa L. provides insights into metabolisms of medicinal natural products.</title>
        <authorList>
            <person name="Kim T."/>
        </authorList>
    </citation>
    <scope>NUCLEOTIDE SEQUENCE [LARGE SCALE GENOMIC DNA]</scope>
    <source>
        <strain evidence="1">TK-2024</strain>
        <tissue evidence="1">Old leaves</tissue>
    </source>
</reference>
<evidence type="ECO:0000313" key="1">
    <source>
        <dbReference type="EMBL" id="KAK9046041.1"/>
    </source>
</evidence>
<evidence type="ECO:0000313" key="2">
    <source>
        <dbReference type="Proteomes" id="UP001396334"/>
    </source>
</evidence>
<accession>A0ABR2U8Z7</accession>
<proteinExistence type="predicted"/>
<name>A0ABR2U8Z7_9ROSI</name>
<organism evidence="1 2">
    <name type="scientific">Hibiscus sabdariffa</name>
    <name type="common">roselle</name>
    <dbReference type="NCBI Taxonomy" id="183260"/>
    <lineage>
        <taxon>Eukaryota</taxon>
        <taxon>Viridiplantae</taxon>
        <taxon>Streptophyta</taxon>
        <taxon>Embryophyta</taxon>
        <taxon>Tracheophyta</taxon>
        <taxon>Spermatophyta</taxon>
        <taxon>Magnoliopsida</taxon>
        <taxon>eudicotyledons</taxon>
        <taxon>Gunneridae</taxon>
        <taxon>Pentapetalae</taxon>
        <taxon>rosids</taxon>
        <taxon>malvids</taxon>
        <taxon>Malvales</taxon>
        <taxon>Malvaceae</taxon>
        <taxon>Malvoideae</taxon>
        <taxon>Hibiscus</taxon>
    </lineage>
</organism>
<sequence>MCRFVINGSLRCRRDSSSVDHQQSVVVLLDGLLIAGEIQLLLNPLIERVLKDFEAWPYGGLARVLVGIKVNELNILMLYVAYPMRLWSSTRSMNGFPRNFWTPSDVMEDLGAVTSLTTLSLVSPKVLSLIGATIEIKVKMITCHSISDDIPSREVCSPSPSKSERVVAIVRIICPCDIFIETKRKISHVGTSKEIVRRSCIKEGPVSVAVEATPPELVVIAKRVTFVSPPYKELRENFG</sequence>
<protein>
    <submittedName>
        <fullName evidence="1">Uncharacterized protein</fullName>
    </submittedName>
</protein>
<keyword evidence="2" id="KW-1185">Reference proteome</keyword>
<dbReference type="EMBL" id="JBBPBN010000001">
    <property type="protein sequence ID" value="KAK9046041.1"/>
    <property type="molecule type" value="Genomic_DNA"/>
</dbReference>
<comment type="caution">
    <text evidence="1">The sequence shown here is derived from an EMBL/GenBank/DDBJ whole genome shotgun (WGS) entry which is preliminary data.</text>
</comment>
<gene>
    <name evidence="1" type="ORF">V6N11_051943</name>
</gene>
<dbReference type="Proteomes" id="UP001396334">
    <property type="component" value="Unassembled WGS sequence"/>
</dbReference>